<protein>
    <submittedName>
        <fullName evidence="3">Uncharacterized protein</fullName>
    </submittedName>
</protein>
<dbReference type="Pfam" id="PF14015">
    <property type="entry name" value="DUF4231"/>
    <property type="match status" value="1"/>
</dbReference>
<reference evidence="3" key="1">
    <citation type="submission" date="2018-11" db="EMBL/GenBank/DDBJ databases">
        <title>A distinct lineage of giant viruses engineers rhodopsin photosystems in predatory marine eukaryotes.</title>
        <authorList>
            <person name="Needham D.M."/>
            <person name="Yoshizawa S."/>
            <person name="Hosaka T."/>
            <person name="Poirier C."/>
            <person name="Choi C.-J."/>
            <person name="Hehenberger E."/>
            <person name="Irwin N.A.T."/>
            <person name="Wilken S."/>
            <person name="Yung C.-M."/>
            <person name="Bachy C."/>
            <person name="Kurihara R."/>
            <person name="Nakajima Y."/>
            <person name="Kojima K."/>
            <person name="Kimura-Someya T."/>
            <person name="Leonard G."/>
            <person name="Malmstrom R.R."/>
            <person name="Mende D."/>
            <person name="Olson D.K."/>
            <person name="Sudo Y."/>
            <person name="Sudek S."/>
            <person name="Richards T.A."/>
            <person name="DeLong E.F."/>
            <person name="Keeling P.J."/>
            <person name="Santoro A.E."/>
            <person name="Shirouzu M."/>
            <person name="Iwasaki W."/>
            <person name="Worden A.Z."/>
        </authorList>
    </citation>
    <scope>NUCLEOTIDE SEQUENCE</scope>
</reference>
<sequence length="250" mass="28817">MTLCCENLTNKRITSMIDELQLQEYQKTLLKNRFLDQVVLYDKKAKSAEFFYILFNIFITVGSIILPALLSIQQMDYSNDDKKDERIQITIYWITWTISLLITICNGLVQLLSLNKQYLSFTRTREKLLSEGWYYFQLTGDYKDTTHKDAFHDFCEEIEKIKEEQVDKELSFMLPKKKKNGDPNHSIASGQGTIQNTGQGTTQGQKTNQGQGIPRTTNGIYIPATHESDFQVESNNRTQGDGENVNININ</sequence>
<proteinExistence type="predicted"/>
<dbReference type="NCBIfam" id="NF033634">
    <property type="entry name" value="SLATT_1"/>
    <property type="match status" value="1"/>
</dbReference>
<dbReference type="InterPro" id="IPR025325">
    <property type="entry name" value="DUF4231"/>
</dbReference>
<gene>
    <name evidence="3" type="ORF">7_8</name>
</gene>
<feature type="compositionally biased region" description="Low complexity" evidence="1">
    <location>
        <begin position="190"/>
        <end position="213"/>
    </location>
</feature>
<evidence type="ECO:0000256" key="2">
    <source>
        <dbReference type="SAM" id="Phobius"/>
    </source>
</evidence>
<organism evidence="3">
    <name type="scientific">Mimiviridae sp. ChoanoV1</name>
    <dbReference type="NCBI Taxonomy" id="2596887"/>
    <lineage>
        <taxon>Viruses</taxon>
        <taxon>Varidnaviria</taxon>
        <taxon>Bamfordvirae</taxon>
        <taxon>Nucleocytoviricota</taxon>
        <taxon>Megaviricetes</taxon>
        <taxon>Imitervirales</taxon>
        <taxon>Schizomimiviridae</taxon>
    </lineage>
</organism>
<keyword evidence="2" id="KW-0812">Transmembrane</keyword>
<feature type="region of interest" description="Disordered" evidence="1">
    <location>
        <begin position="177"/>
        <end position="214"/>
    </location>
</feature>
<feature type="transmembrane region" description="Helical" evidence="2">
    <location>
        <begin position="90"/>
        <end position="114"/>
    </location>
</feature>
<evidence type="ECO:0000313" key="3">
    <source>
        <dbReference type="EMBL" id="QDY52361.1"/>
    </source>
</evidence>
<accession>A0A5B8IQA6</accession>
<feature type="transmembrane region" description="Helical" evidence="2">
    <location>
        <begin position="50"/>
        <end position="70"/>
    </location>
</feature>
<dbReference type="EMBL" id="MK250091">
    <property type="protein sequence ID" value="QDY52361.1"/>
    <property type="molecule type" value="Genomic_DNA"/>
</dbReference>
<name>A0A5B8IQA6_9VIRU</name>
<keyword evidence="2" id="KW-1133">Transmembrane helix</keyword>
<evidence type="ECO:0000256" key="1">
    <source>
        <dbReference type="SAM" id="MobiDB-lite"/>
    </source>
</evidence>
<keyword evidence="2" id="KW-0472">Membrane</keyword>